<dbReference type="RefSeq" id="WP_093516458.1">
    <property type="nucleotide sequence ID" value="NZ_FOSK01000001.1"/>
</dbReference>
<evidence type="ECO:0000313" key="9">
    <source>
        <dbReference type="Proteomes" id="UP000199598"/>
    </source>
</evidence>
<dbReference type="Gene3D" id="3.30.2350.10">
    <property type="entry name" value="Pseudouridine synthase"/>
    <property type="match status" value="1"/>
</dbReference>
<organism evidence="8 9">
    <name type="scientific">Pseudovibrio ascidiaceicola</name>
    <dbReference type="NCBI Taxonomy" id="285279"/>
    <lineage>
        <taxon>Bacteria</taxon>
        <taxon>Pseudomonadati</taxon>
        <taxon>Pseudomonadota</taxon>
        <taxon>Alphaproteobacteria</taxon>
        <taxon>Hyphomicrobiales</taxon>
        <taxon>Stappiaceae</taxon>
        <taxon>Pseudovibrio</taxon>
    </lineage>
</organism>
<evidence type="ECO:0000259" key="6">
    <source>
        <dbReference type="Pfam" id="PF01509"/>
    </source>
</evidence>
<comment type="similarity">
    <text evidence="2 5">Belongs to the pseudouridine synthase TruB family. Type 1 subfamily.</text>
</comment>
<feature type="domain" description="Pseudouridine synthase II N-terminal" evidence="6">
    <location>
        <begin position="36"/>
        <end position="184"/>
    </location>
</feature>
<keyword evidence="9" id="KW-1185">Reference proteome</keyword>
<dbReference type="Proteomes" id="UP000199598">
    <property type="component" value="Unassembled WGS sequence"/>
</dbReference>
<protein>
    <recommendedName>
        <fullName evidence="5">tRNA pseudouridine synthase B</fullName>
        <ecNumber evidence="5">5.4.99.25</ecNumber>
    </recommendedName>
    <alternativeName>
        <fullName evidence="5">tRNA pseudouridine(55) synthase</fullName>
        <shortName evidence="5">Psi55 synthase</shortName>
    </alternativeName>
    <alternativeName>
        <fullName evidence="5">tRNA pseudouridylate synthase</fullName>
    </alternativeName>
    <alternativeName>
        <fullName evidence="5">tRNA-uridine isomerase</fullName>
    </alternativeName>
</protein>
<evidence type="ECO:0000256" key="3">
    <source>
        <dbReference type="ARBA" id="ARBA00022694"/>
    </source>
</evidence>
<dbReference type="InterPro" id="IPR002501">
    <property type="entry name" value="PsdUridine_synth_N"/>
</dbReference>
<dbReference type="Pfam" id="PF01509">
    <property type="entry name" value="TruB_N"/>
    <property type="match status" value="1"/>
</dbReference>
<feature type="active site" description="Nucleophile" evidence="5">
    <location>
        <position position="51"/>
    </location>
</feature>
<dbReference type="EC" id="5.4.99.25" evidence="5"/>
<evidence type="ECO:0000256" key="4">
    <source>
        <dbReference type="ARBA" id="ARBA00023235"/>
    </source>
</evidence>
<comment type="catalytic activity">
    <reaction evidence="1 5">
        <text>uridine(55) in tRNA = pseudouridine(55) in tRNA</text>
        <dbReference type="Rhea" id="RHEA:42532"/>
        <dbReference type="Rhea" id="RHEA-COMP:10101"/>
        <dbReference type="Rhea" id="RHEA-COMP:10102"/>
        <dbReference type="ChEBI" id="CHEBI:65314"/>
        <dbReference type="ChEBI" id="CHEBI:65315"/>
        <dbReference type="EC" id="5.4.99.25"/>
    </reaction>
</comment>
<dbReference type="InterPro" id="IPR014780">
    <property type="entry name" value="tRNA_psdUridine_synth_TruB"/>
</dbReference>
<proteinExistence type="inferred from homology"/>
<dbReference type="SUPFAM" id="SSF55120">
    <property type="entry name" value="Pseudouridine synthase"/>
    <property type="match status" value="1"/>
</dbReference>
<dbReference type="PANTHER" id="PTHR13767:SF2">
    <property type="entry name" value="PSEUDOURIDYLATE SYNTHASE TRUB1"/>
    <property type="match status" value="1"/>
</dbReference>
<name>A0A1I3VM27_9HYPH</name>
<accession>A0A1I3VM27</accession>
<dbReference type="CDD" id="cd02573">
    <property type="entry name" value="PseudoU_synth_EcTruB"/>
    <property type="match status" value="1"/>
</dbReference>
<keyword evidence="4 5" id="KW-0413">Isomerase</keyword>
<feature type="domain" description="tRNA pseudouridylate synthase B C-terminal" evidence="7">
    <location>
        <begin position="185"/>
        <end position="262"/>
    </location>
</feature>
<evidence type="ECO:0000256" key="5">
    <source>
        <dbReference type="HAMAP-Rule" id="MF_01080"/>
    </source>
</evidence>
<evidence type="ECO:0000256" key="2">
    <source>
        <dbReference type="ARBA" id="ARBA00005642"/>
    </source>
</evidence>
<dbReference type="EMBL" id="FOSK01000001">
    <property type="protein sequence ID" value="SFJ96464.1"/>
    <property type="molecule type" value="Genomic_DNA"/>
</dbReference>
<dbReference type="InterPro" id="IPR032819">
    <property type="entry name" value="TruB_C"/>
</dbReference>
<evidence type="ECO:0000313" key="8">
    <source>
        <dbReference type="EMBL" id="SFJ96464.1"/>
    </source>
</evidence>
<comment type="caution">
    <text evidence="8">The sequence shown here is derived from an EMBL/GenBank/DDBJ whole genome shotgun (WGS) entry which is preliminary data.</text>
</comment>
<dbReference type="PANTHER" id="PTHR13767">
    <property type="entry name" value="TRNA-PSEUDOURIDINE SYNTHASE"/>
    <property type="match status" value="1"/>
</dbReference>
<evidence type="ECO:0000256" key="1">
    <source>
        <dbReference type="ARBA" id="ARBA00000385"/>
    </source>
</evidence>
<dbReference type="InterPro" id="IPR020103">
    <property type="entry name" value="PsdUridine_synth_cat_dom_sf"/>
</dbReference>
<gene>
    <name evidence="5" type="primary">truB</name>
    <name evidence="8" type="ORF">SAMN04488518_101494</name>
</gene>
<dbReference type="Pfam" id="PF16198">
    <property type="entry name" value="TruB_C_2"/>
    <property type="match status" value="1"/>
</dbReference>
<keyword evidence="3 5" id="KW-0819">tRNA processing</keyword>
<reference evidence="8 9" key="1">
    <citation type="submission" date="2016-10" db="EMBL/GenBank/DDBJ databases">
        <authorList>
            <person name="Varghese N."/>
            <person name="Submissions S."/>
        </authorList>
    </citation>
    <scope>NUCLEOTIDE SEQUENCE [LARGE SCALE GENOMIC DNA]</scope>
    <source>
        <strain evidence="8 9">DSM 16392</strain>
    </source>
</reference>
<dbReference type="NCBIfam" id="TIGR00431">
    <property type="entry name" value="TruB"/>
    <property type="match status" value="1"/>
</dbReference>
<comment type="function">
    <text evidence="5">Responsible for synthesis of pseudouridine from uracil-55 in the psi GC loop of transfer RNAs.</text>
</comment>
<sequence>MARKQQRRRPRFPVNGWLVLDKPLNLTSNDALGQLKRIFHPEKVGHAGTLDPLATGCLPIAFGEATKTVPYIMDGRKVYRFEVTWGTQTTSDDAEGEPVKTSDVRPTQDEILEVLPEFRGAIEQVPPIFSAIKVDGNRAYDLARDGEDVKLDARTIVVHRLDLVECPDENRAVFEAECGKGTYVRSLARDLGERLGTCGYVTDLRRLLVGPFGEEQMVTLDELRAAKETMAVEVEEGEEPPVLDPHENSELIGHIKPVEVALHQFAEVAITSDAAAKVKRGNPVLLRGANAPIGPEEIYVVSGGKLIAFGEVSKGQFKPKRVFNL</sequence>
<evidence type="ECO:0000259" key="7">
    <source>
        <dbReference type="Pfam" id="PF16198"/>
    </source>
</evidence>
<dbReference type="HAMAP" id="MF_01080">
    <property type="entry name" value="TruB_bact"/>
    <property type="match status" value="1"/>
</dbReference>